<keyword evidence="2" id="KW-1185">Reference proteome</keyword>
<protein>
    <submittedName>
        <fullName evidence="1">Uncharacterized protein</fullName>
    </submittedName>
</protein>
<accession>A0A239FNG2</accession>
<organism evidence="1 2">
    <name type="scientific">Rhodococcoides kyotonense</name>
    <dbReference type="NCBI Taxonomy" id="398843"/>
    <lineage>
        <taxon>Bacteria</taxon>
        <taxon>Bacillati</taxon>
        <taxon>Actinomycetota</taxon>
        <taxon>Actinomycetes</taxon>
        <taxon>Mycobacteriales</taxon>
        <taxon>Nocardiaceae</taxon>
        <taxon>Rhodococcoides</taxon>
    </lineage>
</organism>
<evidence type="ECO:0000313" key="2">
    <source>
        <dbReference type="Proteomes" id="UP000198327"/>
    </source>
</evidence>
<reference evidence="2" key="1">
    <citation type="submission" date="2017-06" db="EMBL/GenBank/DDBJ databases">
        <authorList>
            <person name="Varghese N."/>
            <person name="Submissions S."/>
        </authorList>
    </citation>
    <scope>NUCLEOTIDE SEQUENCE [LARGE SCALE GENOMIC DNA]</scope>
    <source>
        <strain evidence="2">JCM 23211</strain>
    </source>
</reference>
<name>A0A239FNG2_9NOCA</name>
<dbReference type="AlphaFoldDB" id="A0A239FNG2"/>
<dbReference type="OrthoDB" id="9932112at2"/>
<evidence type="ECO:0000313" key="1">
    <source>
        <dbReference type="EMBL" id="SNS58381.1"/>
    </source>
</evidence>
<dbReference type="Proteomes" id="UP000198327">
    <property type="component" value="Unassembled WGS sequence"/>
</dbReference>
<dbReference type="RefSeq" id="WP_089244562.1">
    <property type="nucleotide sequence ID" value="NZ_FZOW01000003.1"/>
</dbReference>
<proteinExistence type="predicted"/>
<gene>
    <name evidence="1" type="ORF">SAMN05421642_103383</name>
</gene>
<dbReference type="EMBL" id="FZOW01000003">
    <property type="protein sequence ID" value="SNS58381.1"/>
    <property type="molecule type" value="Genomic_DNA"/>
</dbReference>
<sequence length="191" mass="21539">MELRTLFLHVCDDLHHKTRVERSEYGLIRASGLIRQLILDADPLAHQMNRLYRVGALKFEAIQEDIHRFDSLSVGPPDSRLVMGLHPSHHPSPERARLFKLREFLAIECALVEREVVTVRDIIDYAAHIAGGVHNGVANSALEKHLEKLSKQIQSVMNTDTIGMYMMTIGEVVLDGLHPLRLAARFPPSTP</sequence>